<evidence type="ECO:0000256" key="7">
    <source>
        <dbReference type="SAM" id="SignalP"/>
    </source>
</evidence>
<organism evidence="8 9">
    <name type="scientific">Eisenbergiella massiliensis</name>
    <dbReference type="NCBI Taxonomy" id="1720294"/>
    <lineage>
        <taxon>Bacteria</taxon>
        <taxon>Bacillati</taxon>
        <taxon>Bacillota</taxon>
        <taxon>Clostridia</taxon>
        <taxon>Lachnospirales</taxon>
        <taxon>Lachnospiraceae</taxon>
        <taxon>Eisenbergiella</taxon>
    </lineage>
</organism>
<dbReference type="Gene3D" id="3.40.190.10">
    <property type="entry name" value="Periplasmic binding protein-like II"/>
    <property type="match status" value="1"/>
</dbReference>
<dbReference type="Pfam" id="PF01547">
    <property type="entry name" value="SBP_bac_1"/>
    <property type="match status" value="1"/>
</dbReference>
<evidence type="ECO:0000256" key="2">
    <source>
        <dbReference type="ARBA" id="ARBA00022729"/>
    </source>
</evidence>
<evidence type="ECO:0000313" key="8">
    <source>
        <dbReference type="EMBL" id="RGE71752.1"/>
    </source>
</evidence>
<sequence length="598" mass="67078">MKKKLIAVLLSAAMVAGCLAGCGDSKSESSGGSASASSDAAGTEAATDTKDTTAAADSGESAKSAEELLLEPYEEPVDIHIVLQYRESEDPNTPSDCTPETSTAVKLLKEEMNINLIYDWIVNADQYEQKFGAELAAGNLPDVFMVNPNDFEDLASQGGLADLTEYYEKYRCDDLDNIFNYDGNFINVAKKDGKIYGLPMGTDPAQMTSQMIYNMTQLESVGITSPDQLPKTIEEFEALCDKLMEVDYNGDGKIGGPVIPACKNYMDAQLADFQPFFHAYETWADGWYDKDGTLQYAGIDEGIKTTLTKLNEWYNKGYFQKDFAAYDIWAADSPIVNDIVAGKYAIVPASWWVPNWPLNTNKVEHPESNWVIGPNLSPDGNQPAIMVDRYPVNNFVVVGRDCKNPEAVFKMMYWSLQYTLENSNPERQNAMTDEEKTEWYSYVYTWLPYRIYSPTCLRTNFEVINKLAEEGKTEITEADAARNNEFWGSWASYLNYKENPDDGVAWGTYFSRLAPDGGVANMIHTIETADIIYDEVYVTTPAMVSRKAELDKLRNNTFLSMVMGEMPISDFDKFVEQWKAQGGDEIAKEVNEWYQNNK</sequence>
<gene>
    <name evidence="8" type="ORF">DWY69_12010</name>
</gene>
<dbReference type="SUPFAM" id="SSF53850">
    <property type="entry name" value="Periplasmic binding protein-like II"/>
    <property type="match status" value="1"/>
</dbReference>
<proteinExistence type="predicted"/>
<dbReference type="PROSITE" id="PS51257">
    <property type="entry name" value="PROKAR_LIPOPROTEIN"/>
    <property type="match status" value="1"/>
</dbReference>
<dbReference type="PANTHER" id="PTHR43649:SF33">
    <property type="entry name" value="POLYGALACTURONAN_RHAMNOGALACTURONAN-BINDING PROTEIN YTCQ"/>
    <property type="match status" value="1"/>
</dbReference>
<keyword evidence="4" id="KW-0564">Palmitate</keyword>
<dbReference type="RefSeq" id="WP_025487956.1">
    <property type="nucleotide sequence ID" value="NZ_JBKVAZ010000001.1"/>
</dbReference>
<keyword evidence="3" id="KW-0472">Membrane</keyword>
<dbReference type="OrthoDB" id="367242at2"/>
<keyword evidence="5" id="KW-0449">Lipoprotein</keyword>
<feature type="compositionally biased region" description="Low complexity" evidence="6">
    <location>
        <begin position="28"/>
        <end position="59"/>
    </location>
</feature>
<feature type="region of interest" description="Disordered" evidence="6">
    <location>
        <begin position="28"/>
        <end position="64"/>
    </location>
</feature>
<feature type="signal peptide" evidence="7">
    <location>
        <begin position="1"/>
        <end position="20"/>
    </location>
</feature>
<evidence type="ECO:0000256" key="6">
    <source>
        <dbReference type="SAM" id="MobiDB-lite"/>
    </source>
</evidence>
<protein>
    <submittedName>
        <fullName evidence="8">Extracellular solute-binding protein</fullName>
    </submittedName>
</protein>
<evidence type="ECO:0000256" key="1">
    <source>
        <dbReference type="ARBA" id="ARBA00022475"/>
    </source>
</evidence>
<evidence type="ECO:0000256" key="3">
    <source>
        <dbReference type="ARBA" id="ARBA00023136"/>
    </source>
</evidence>
<dbReference type="InterPro" id="IPR006059">
    <property type="entry name" value="SBP"/>
</dbReference>
<dbReference type="AlphaFoldDB" id="A0A3E3IXE9"/>
<evidence type="ECO:0000256" key="4">
    <source>
        <dbReference type="ARBA" id="ARBA00023139"/>
    </source>
</evidence>
<dbReference type="EMBL" id="QVLU01000009">
    <property type="protein sequence ID" value="RGE71752.1"/>
    <property type="molecule type" value="Genomic_DNA"/>
</dbReference>
<dbReference type="PANTHER" id="PTHR43649">
    <property type="entry name" value="ARABINOSE-BINDING PROTEIN-RELATED"/>
    <property type="match status" value="1"/>
</dbReference>
<evidence type="ECO:0000313" key="9">
    <source>
        <dbReference type="Proteomes" id="UP000261166"/>
    </source>
</evidence>
<keyword evidence="1" id="KW-1003">Cell membrane</keyword>
<accession>A0A3E3IXE9</accession>
<comment type="caution">
    <text evidence="8">The sequence shown here is derived from an EMBL/GenBank/DDBJ whole genome shotgun (WGS) entry which is preliminary data.</text>
</comment>
<name>A0A3E3IXE9_9FIRM</name>
<reference evidence="8 9" key="1">
    <citation type="submission" date="2018-08" db="EMBL/GenBank/DDBJ databases">
        <title>A genome reference for cultivated species of the human gut microbiota.</title>
        <authorList>
            <person name="Zou Y."/>
            <person name="Xue W."/>
            <person name="Luo G."/>
        </authorList>
    </citation>
    <scope>NUCLEOTIDE SEQUENCE [LARGE SCALE GENOMIC DNA]</scope>
    <source>
        <strain evidence="8 9">AF26-4BH</strain>
    </source>
</reference>
<evidence type="ECO:0000256" key="5">
    <source>
        <dbReference type="ARBA" id="ARBA00023288"/>
    </source>
</evidence>
<feature type="chain" id="PRO_5039105710" evidence="7">
    <location>
        <begin position="21"/>
        <end position="598"/>
    </location>
</feature>
<dbReference type="Proteomes" id="UP000261166">
    <property type="component" value="Unassembled WGS sequence"/>
</dbReference>
<dbReference type="InterPro" id="IPR050490">
    <property type="entry name" value="Bact_solute-bd_prot1"/>
</dbReference>
<keyword evidence="2 7" id="KW-0732">Signal</keyword>